<evidence type="ECO:0000313" key="1">
    <source>
        <dbReference type="EMBL" id="KAK7335272.1"/>
    </source>
</evidence>
<organism evidence="1 2">
    <name type="scientific">Phaseolus coccineus</name>
    <name type="common">Scarlet runner bean</name>
    <name type="synonym">Phaseolus multiflorus</name>
    <dbReference type="NCBI Taxonomy" id="3886"/>
    <lineage>
        <taxon>Eukaryota</taxon>
        <taxon>Viridiplantae</taxon>
        <taxon>Streptophyta</taxon>
        <taxon>Embryophyta</taxon>
        <taxon>Tracheophyta</taxon>
        <taxon>Spermatophyta</taxon>
        <taxon>Magnoliopsida</taxon>
        <taxon>eudicotyledons</taxon>
        <taxon>Gunneridae</taxon>
        <taxon>Pentapetalae</taxon>
        <taxon>rosids</taxon>
        <taxon>fabids</taxon>
        <taxon>Fabales</taxon>
        <taxon>Fabaceae</taxon>
        <taxon>Papilionoideae</taxon>
        <taxon>50 kb inversion clade</taxon>
        <taxon>NPAAA clade</taxon>
        <taxon>indigoferoid/millettioid clade</taxon>
        <taxon>Phaseoleae</taxon>
        <taxon>Phaseolus</taxon>
    </lineage>
</organism>
<evidence type="ECO:0000313" key="2">
    <source>
        <dbReference type="Proteomes" id="UP001374584"/>
    </source>
</evidence>
<dbReference type="EMBL" id="JAYMYR010000010">
    <property type="protein sequence ID" value="KAK7335272.1"/>
    <property type="molecule type" value="Genomic_DNA"/>
</dbReference>
<protein>
    <submittedName>
        <fullName evidence="1">Uncharacterized protein</fullName>
    </submittedName>
</protein>
<dbReference type="AlphaFoldDB" id="A0AAN9LJ57"/>
<comment type="caution">
    <text evidence="1">The sequence shown here is derived from an EMBL/GenBank/DDBJ whole genome shotgun (WGS) entry which is preliminary data.</text>
</comment>
<name>A0AAN9LJ57_PHACN</name>
<sequence length="199" mass="21549">MCVEECGSIKAWVFYTGRAKTSSSNIASTIRAKRKQTISPGRGVICCVPSVWLQLQRQYKMIYGSPVDTLMSSAMSLPAAIFTCGRKPDLVVGFTGIAASEVKEGEGLCALWCKSMSLYGGANLEELEANILIVNATKCSIVSQDNLVQIEVVYKGSNKAKGVVKGKLWFRQQTRKAPTSAKCAKVVECYTLCSTSVLL</sequence>
<accession>A0AAN9LJ57</accession>
<keyword evidence="2" id="KW-1185">Reference proteome</keyword>
<dbReference type="Proteomes" id="UP001374584">
    <property type="component" value="Unassembled WGS sequence"/>
</dbReference>
<gene>
    <name evidence="1" type="ORF">VNO80_27049</name>
</gene>
<proteinExistence type="predicted"/>
<reference evidence="1 2" key="1">
    <citation type="submission" date="2024-01" db="EMBL/GenBank/DDBJ databases">
        <title>The genomes of 5 underutilized Papilionoideae crops provide insights into root nodulation and disease resistanc.</title>
        <authorList>
            <person name="Jiang F."/>
        </authorList>
    </citation>
    <scope>NUCLEOTIDE SEQUENCE [LARGE SCALE GENOMIC DNA]</scope>
    <source>
        <strain evidence="1">JINMINGXINNONG_FW02</strain>
        <tissue evidence="1">Leaves</tissue>
    </source>
</reference>